<evidence type="ECO:0000256" key="6">
    <source>
        <dbReference type="ARBA" id="ARBA00022909"/>
    </source>
</evidence>
<dbReference type="GO" id="GO:0046656">
    <property type="term" value="P:folic acid biosynthetic process"/>
    <property type="evidence" value="ECO:0007669"/>
    <property type="project" value="UniProtKB-KW"/>
</dbReference>
<dbReference type="EC" id="2.6.1.85" evidence="4"/>
<dbReference type="RefSeq" id="XP_028473171.1">
    <property type="nucleotide sequence ID" value="XM_028618215.1"/>
</dbReference>
<gene>
    <name evidence="12" type="primary">PAB1_1</name>
    <name evidence="12" type="ORF">EHS24_002476</name>
</gene>
<accession>A0A427XH41</accession>
<evidence type="ECO:0000256" key="4">
    <source>
        <dbReference type="ARBA" id="ARBA00013139"/>
    </source>
</evidence>
<keyword evidence="5" id="KW-0808">Transferase</keyword>
<dbReference type="Pfam" id="PF00117">
    <property type="entry name" value="GATase"/>
    <property type="match status" value="1"/>
</dbReference>
<evidence type="ECO:0000313" key="13">
    <source>
        <dbReference type="Proteomes" id="UP000279236"/>
    </source>
</evidence>
<dbReference type="GO" id="GO:0046654">
    <property type="term" value="P:tetrahydrofolate biosynthetic process"/>
    <property type="evidence" value="ECO:0007669"/>
    <property type="project" value="UniProtKB-UniPathway"/>
</dbReference>
<dbReference type="InterPro" id="IPR005801">
    <property type="entry name" value="ADC_synthase"/>
</dbReference>
<dbReference type="GO" id="GO:0046820">
    <property type="term" value="F:4-amino-4-deoxychorismate synthase activity"/>
    <property type="evidence" value="ECO:0007669"/>
    <property type="project" value="UniProtKB-EC"/>
</dbReference>
<dbReference type="InterPro" id="IPR006221">
    <property type="entry name" value="TrpG/PapA_dom"/>
</dbReference>
<dbReference type="PRINTS" id="PR00096">
    <property type="entry name" value="GATASE"/>
</dbReference>
<dbReference type="SUPFAM" id="SSF56322">
    <property type="entry name" value="ADC synthase"/>
    <property type="match status" value="1"/>
</dbReference>
<dbReference type="PROSITE" id="PS51273">
    <property type="entry name" value="GATASE_TYPE_1"/>
    <property type="match status" value="1"/>
</dbReference>
<evidence type="ECO:0000256" key="7">
    <source>
        <dbReference type="ARBA" id="ARBA00022962"/>
    </source>
</evidence>
<reference evidence="12 13" key="1">
    <citation type="submission" date="2018-11" db="EMBL/GenBank/DDBJ databases">
        <title>Genome sequence of Apiotrichum porosum DSM 27194.</title>
        <authorList>
            <person name="Aliyu H."/>
            <person name="Gorte O."/>
            <person name="Ochsenreither K."/>
        </authorList>
    </citation>
    <scope>NUCLEOTIDE SEQUENCE [LARGE SCALE GENOMIC DNA]</scope>
    <source>
        <strain evidence="12 13">DSM 27194</strain>
    </source>
</reference>
<dbReference type="PRINTS" id="PR00099">
    <property type="entry name" value="CPSGATASE"/>
</dbReference>
<dbReference type="CDD" id="cd01743">
    <property type="entry name" value="GATase1_Anthranilate_Synthase"/>
    <property type="match status" value="1"/>
</dbReference>
<dbReference type="SUPFAM" id="SSF52317">
    <property type="entry name" value="Class I glutamine amidotransferase-like"/>
    <property type="match status" value="1"/>
</dbReference>
<dbReference type="GO" id="GO:0008153">
    <property type="term" value="P:4-aminobenzoate biosynthetic process"/>
    <property type="evidence" value="ECO:0007669"/>
    <property type="project" value="TreeGrafter"/>
</dbReference>
<evidence type="ECO:0000259" key="10">
    <source>
        <dbReference type="Pfam" id="PF00117"/>
    </source>
</evidence>
<dbReference type="GeneID" id="39587019"/>
<evidence type="ECO:0000256" key="9">
    <source>
        <dbReference type="ARBA" id="ARBA00031904"/>
    </source>
</evidence>
<organism evidence="12 13">
    <name type="scientific">Apiotrichum porosum</name>
    <dbReference type="NCBI Taxonomy" id="105984"/>
    <lineage>
        <taxon>Eukaryota</taxon>
        <taxon>Fungi</taxon>
        <taxon>Dikarya</taxon>
        <taxon>Basidiomycota</taxon>
        <taxon>Agaricomycotina</taxon>
        <taxon>Tremellomycetes</taxon>
        <taxon>Trichosporonales</taxon>
        <taxon>Trichosporonaceae</taxon>
        <taxon>Apiotrichum</taxon>
    </lineage>
</organism>
<evidence type="ECO:0000259" key="11">
    <source>
        <dbReference type="Pfam" id="PF00425"/>
    </source>
</evidence>
<comment type="caution">
    <text evidence="12">The sequence shown here is derived from an EMBL/GenBank/DDBJ whole genome shotgun (WGS) entry which is preliminary data.</text>
</comment>
<dbReference type="UniPathway" id="UPA00077">
    <property type="reaction ID" value="UER00149"/>
</dbReference>
<dbReference type="GO" id="GO:0005737">
    <property type="term" value="C:cytoplasm"/>
    <property type="evidence" value="ECO:0007669"/>
    <property type="project" value="TreeGrafter"/>
</dbReference>
<evidence type="ECO:0000256" key="8">
    <source>
        <dbReference type="ARBA" id="ARBA00031329"/>
    </source>
</evidence>
<evidence type="ECO:0000256" key="5">
    <source>
        <dbReference type="ARBA" id="ARBA00022679"/>
    </source>
</evidence>
<keyword evidence="6" id="KW-0289">Folate biosynthesis</keyword>
<feature type="domain" description="Chorismate-utilising enzyme C-terminal" evidence="11">
    <location>
        <begin position="492"/>
        <end position="777"/>
    </location>
</feature>
<dbReference type="AlphaFoldDB" id="A0A427XH41"/>
<evidence type="ECO:0000256" key="2">
    <source>
        <dbReference type="ARBA" id="ARBA00005009"/>
    </source>
</evidence>
<protein>
    <recommendedName>
        <fullName evidence="4">aminodeoxychorismate synthase</fullName>
        <ecNumber evidence="4">2.6.1.85</ecNumber>
    </recommendedName>
    <alternativeName>
        <fullName evidence="8">Para-aminobenzoate synthase</fullName>
    </alternativeName>
    <alternativeName>
        <fullName evidence="9">p-aminobenzoic acid synthase</fullName>
    </alternativeName>
</protein>
<keyword evidence="7" id="KW-0315">Glutamine amidotransferase</keyword>
<sequence length="788" mass="85834">MVPPLPRTVIIDYYDSYTNNLLILFTQLYSDAEVLRKVVVIKADKYDWTTFQRDVIPNIDCVILSPGPGRPDKPSDIGFALELLRAHPVPILGVCLGHQAVGVAFGGKIINTPKITHGHVVRVAPVATASGLFASPLFPDEAKNGFDAVVYNSLVVDPTTLSSDLEVTAWSDPKNGSEPTIQGLAHRSFPIWGVQYHPESISSTRGADLLHAFLDKVHTFHSSPPVFPRLERQLVQACTYRVASSAAPTRTTSPTGDRPAPTARFSLLEHKFGDLGRDRETAEIYERIIRTDRDKIGEVWLDGKSPSRPTTTSLAAPKFVLTYTLATRTVQLYAGSSQPVSLVLPYGETFWSWFDAGQQALAARVDGGAGGFRGGWIGWFTYEMKEESLAGYRRPAKAAGERVDAVWAWADRLIERSEDGEWAVRGVVADNGVIGGADMLNWLQSQGVRFGTPAAEFESYTADVRDVLASPAVSSVTPAERFPTFRPRIAGEEHMSRIDACREAIRQGESYELNQTTSFLATADSDAYSTYLRLRSFNPAYYSTFISFPCIPTPKGLGLHVLSSSPERFLQIRKGEIEMRPIKGTRARVRPGQCVCVPGVGCEGKDVGSDACKAEAAREDTARGKELSEDLKERAENLMIVDLIRSDLLSCCVPSTVKVPQLIALESYGVHNLVTTVSGQLAPQIGAVESVKRCFPPGSMTGAPKLRSVQILDGFEDHHPRGIYSGALGYFSLCGSADLSVVIRTMVLEGDQLSIGAGGAITWLSEREGEWAEVLTKVQSVVGPLQGL</sequence>
<dbReference type="Pfam" id="PF00425">
    <property type="entry name" value="Chorismate_bind"/>
    <property type="match status" value="1"/>
</dbReference>
<evidence type="ECO:0000256" key="1">
    <source>
        <dbReference type="ARBA" id="ARBA00001000"/>
    </source>
</evidence>
<dbReference type="InterPro" id="IPR019999">
    <property type="entry name" value="Anth_synth_I-like"/>
</dbReference>
<keyword evidence="13" id="KW-1185">Reference proteome</keyword>
<dbReference type="STRING" id="105984.A0A427XH41"/>
<dbReference type="Gene3D" id="3.40.50.880">
    <property type="match status" value="1"/>
</dbReference>
<evidence type="ECO:0000313" key="12">
    <source>
        <dbReference type="EMBL" id="RSH78024.1"/>
    </source>
</evidence>
<name>A0A427XH41_9TREE</name>
<dbReference type="PANTHER" id="PTHR11236">
    <property type="entry name" value="AMINOBENZOATE/ANTHRANILATE SYNTHASE"/>
    <property type="match status" value="1"/>
</dbReference>
<comment type="pathway">
    <text evidence="2">Cofactor biosynthesis; tetrahydrofolate biosynthesis; 4-aminobenzoate from chorismate: step 1/2.</text>
</comment>
<dbReference type="EMBL" id="RSCE01000013">
    <property type="protein sequence ID" value="RSH78024.1"/>
    <property type="molecule type" value="Genomic_DNA"/>
</dbReference>
<dbReference type="InterPro" id="IPR017926">
    <property type="entry name" value="GATASE"/>
</dbReference>
<dbReference type="OrthoDB" id="64220at2759"/>
<comment type="catalytic activity">
    <reaction evidence="1">
        <text>chorismate + L-glutamine = 4-amino-4-deoxychorismate + L-glutamate</text>
        <dbReference type="Rhea" id="RHEA:11672"/>
        <dbReference type="ChEBI" id="CHEBI:29748"/>
        <dbReference type="ChEBI" id="CHEBI:29985"/>
        <dbReference type="ChEBI" id="CHEBI:58359"/>
        <dbReference type="ChEBI" id="CHEBI:58406"/>
        <dbReference type="EC" id="2.6.1.85"/>
    </reaction>
</comment>
<comment type="similarity">
    <text evidence="3">In the C-terminal section; belongs to the anthranilate synthase component I family.</text>
</comment>
<feature type="domain" description="Glutamine amidotransferase" evidence="10">
    <location>
        <begin position="9"/>
        <end position="216"/>
    </location>
</feature>
<evidence type="ECO:0000256" key="3">
    <source>
        <dbReference type="ARBA" id="ARBA00005970"/>
    </source>
</evidence>
<dbReference type="NCBIfam" id="TIGR00566">
    <property type="entry name" value="trpG_papA"/>
    <property type="match status" value="1"/>
</dbReference>
<dbReference type="InterPro" id="IPR029062">
    <property type="entry name" value="Class_I_gatase-like"/>
</dbReference>
<dbReference type="GO" id="GO:0000162">
    <property type="term" value="P:L-tryptophan biosynthetic process"/>
    <property type="evidence" value="ECO:0007669"/>
    <property type="project" value="TreeGrafter"/>
</dbReference>
<dbReference type="PRINTS" id="PR00097">
    <property type="entry name" value="ANTSNTHASEII"/>
</dbReference>
<dbReference type="Gene3D" id="3.60.120.10">
    <property type="entry name" value="Anthranilate synthase"/>
    <property type="match status" value="1"/>
</dbReference>
<dbReference type="Proteomes" id="UP000279236">
    <property type="component" value="Unassembled WGS sequence"/>
</dbReference>
<proteinExistence type="inferred from homology"/>
<dbReference type="PANTHER" id="PTHR11236:SF18">
    <property type="entry name" value="AMINODEOXYCHORISMATE SYNTHASE"/>
    <property type="match status" value="1"/>
</dbReference>
<dbReference type="InterPro" id="IPR015890">
    <property type="entry name" value="Chorismate_C"/>
</dbReference>